<protein>
    <recommendedName>
        <fullName evidence="5">TIGR02646 family protein</fullName>
    </recommendedName>
</protein>
<organism evidence="1 3">
    <name type="scientific">Pseudomonas fluorescens</name>
    <dbReference type="NCBI Taxonomy" id="294"/>
    <lineage>
        <taxon>Bacteria</taxon>
        <taxon>Pseudomonadati</taxon>
        <taxon>Pseudomonadota</taxon>
        <taxon>Gammaproteobacteria</taxon>
        <taxon>Pseudomonadales</taxon>
        <taxon>Pseudomonadaceae</taxon>
        <taxon>Pseudomonas</taxon>
    </lineage>
</organism>
<evidence type="ECO:0000313" key="3">
    <source>
        <dbReference type="Proteomes" id="UP000061348"/>
    </source>
</evidence>
<evidence type="ECO:0000313" key="2">
    <source>
        <dbReference type="EMBL" id="PRW90841.1"/>
    </source>
</evidence>
<dbReference type="RefSeq" id="WP_060764750.1">
    <property type="nucleotide sequence ID" value="NZ_LCYA01000103.1"/>
</dbReference>
<dbReference type="EMBL" id="PVUH01000011">
    <property type="protein sequence ID" value="PRW90841.1"/>
    <property type="molecule type" value="Genomic_DNA"/>
</dbReference>
<evidence type="ECO:0008006" key="5">
    <source>
        <dbReference type="Google" id="ProtNLM"/>
    </source>
</evidence>
<proteinExistence type="predicted"/>
<dbReference type="AlphaFoldDB" id="A0A109LE85"/>
<comment type="caution">
    <text evidence="1">The sequence shown here is derived from an EMBL/GenBank/DDBJ whole genome shotgun (WGS) entry which is preliminary data.</text>
</comment>
<gene>
    <name evidence="2" type="ORF">C7A10_17535</name>
    <name evidence="1" type="ORF">PFLmoz3_04179</name>
</gene>
<dbReference type="EMBL" id="LCYA01000103">
    <property type="protein sequence ID" value="KWV86207.1"/>
    <property type="molecule type" value="Genomic_DNA"/>
</dbReference>
<sequence>MRSITKGAEPRELIEWRRENKDTPQNLFYGRGSSFPAEPVRRSLLREQFHLCAYTLRRLPTAQECGAKGQDTIFSCHIEHVLPQARHVDQSIAYDNMVACYPPSQSNVACEYGAEEKKAYDPARNPFVSPLSPHASRLFRFLRDGKVEGLSPEAVQTIEVLKLNHATLVNDRKAVIKGWLMPRGKPISAAAARRLSTEAETPDANLCLLQYCMALKQQAELHADKYEKRAVRTRGQVRP</sequence>
<dbReference type="PATRIC" id="fig|294.194.peg.4640"/>
<dbReference type="Proteomes" id="UP000061348">
    <property type="component" value="Unassembled WGS sequence"/>
</dbReference>
<accession>A0A109LE85</accession>
<reference evidence="2 4" key="2">
    <citation type="submission" date="2018-03" db="EMBL/GenBank/DDBJ databases">
        <title>Blue discolouration in mozzarella cheese caused by Pseudomonas fluorescens.</title>
        <authorList>
            <person name="Chiesa F."/>
            <person name="Dalmasso A."/>
            <person name="Lomonaco S."/>
        </authorList>
    </citation>
    <scope>NUCLEOTIDE SEQUENCE [LARGE SCALE GENOMIC DNA]</scope>
    <source>
        <strain evidence="2 4">11293</strain>
    </source>
</reference>
<evidence type="ECO:0000313" key="1">
    <source>
        <dbReference type="EMBL" id="KWV86207.1"/>
    </source>
</evidence>
<name>A0A109LE85_PSEFL</name>
<dbReference type="Proteomes" id="UP000239731">
    <property type="component" value="Unassembled WGS sequence"/>
</dbReference>
<reference evidence="1 3" key="1">
    <citation type="submission" date="2015-05" db="EMBL/GenBank/DDBJ databases">
        <title>A genomic and transcriptomic approach to investigate the blue pigment phenotype in Pseudomonas fluorescens.</title>
        <authorList>
            <person name="Andreani N.A."/>
            <person name="Cardazzo B."/>
        </authorList>
    </citation>
    <scope>NUCLEOTIDE SEQUENCE [LARGE SCALE GENOMIC DNA]</scope>
    <source>
        <strain evidence="1 3">Ps_22</strain>
    </source>
</reference>
<evidence type="ECO:0000313" key="4">
    <source>
        <dbReference type="Proteomes" id="UP000239731"/>
    </source>
</evidence>